<name>A0A3E2XH35_9FIRM</name>
<organism evidence="3 4">
    <name type="scientific">Coprococcus catus</name>
    <dbReference type="NCBI Taxonomy" id="116085"/>
    <lineage>
        <taxon>Bacteria</taxon>
        <taxon>Bacillati</taxon>
        <taxon>Bacillota</taxon>
        <taxon>Clostridia</taxon>
        <taxon>Lachnospirales</taxon>
        <taxon>Lachnospiraceae</taxon>
        <taxon>Coprococcus</taxon>
    </lineage>
</organism>
<evidence type="ECO:0000259" key="2">
    <source>
        <dbReference type="Pfam" id="PF00326"/>
    </source>
</evidence>
<dbReference type="InterPro" id="IPR029058">
    <property type="entry name" value="AB_hydrolase_fold"/>
</dbReference>
<accession>A0A3E2XH35</accession>
<dbReference type="PANTHER" id="PTHR43358:SF4">
    <property type="entry name" value="ALPHA_BETA HYDROLASE FOLD-1 DOMAIN-CONTAINING PROTEIN"/>
    <property type="match status" value="1"/>
</dbReference>
<keyword evidence="4" id="KW-1185">Reference proteome</keyword>
<evidence type="ECO:0000313" key="4">
    <source>
        <dbReference type="Proteomes" id="UP000261231"/>
    </source>
</evidence>
<keyword evidence="1" id="KW-0812">Transmembrane</keyword>
<dbReference type="AlphaFoldDB" id="A0A3E2XH35"/>
<dbReference type="Gene3D" id="3.40.50.1820">
    <property type="entry name" value="alpha/beta hydrolase"/>
    <property type="match status" value="1"/>
</dbReference>
<protein>
    <submittedName>
        <fullName evidence="3">Alpha/beta hydrolase</fullName>
    </submittedName>
</protein>
<evidence type="ECO:0000313" key="3">
    <source>
        <dbReference type="EMBL" id="RGC43255.1"/>
    </source>
</evidence>
<sequence>MKGRKIEKEWNLRQIGNMALIVGVFAIFLVGICFVRFSKAYVNAFIGNYTGIEEVLATMKGGANTDAAKRELLACQNDYDAWKEQHQGERVTLQTEDNIRLSGLLYDQGGKETVVYLHNIGSAAGEDFYYAPWYWEKGYNILMPDNRAHGESEGNCASYGVYEGKDVNQWLQLICEKYGEDSRIIVHGDTLGAAAALMASADYPEQVAFTVAESPVANLYDAAEYMMKNQFSSIPLFLWIGDWYSYKEYGFRLKDVDLSDAVQESDTPLLILCGSKDTVVDPENAVSIQKASGADCQILGIEDGTHGLLYAKHSDEIEQSIDHFIGEYINNQQQLVVK</sequence>
<comment type="caution">
    <text evidence="3">The sequence shown here is derived from an EMBL/GenBank/DDBJ whole genome shotgun (WGS) entry which is preliminary data.</text>
</comment>
<dbReference type="RefSeq" id="WP_117541720.1">
    <property type="nucleotide sequence ID" value="NZ_QVFD01000024.1"/>
</dbReference>
<evidence type="ECO:0000256" key="1">
    <source>
        <dbReference type="SAM" id="Phobius"/>
    </source>
</evidence>
<dbReference type="GO" id="GO:0008236">
    <property type="term" value="F:serine-type peptidase activity"/>
    <property type="evidence" value="ECO:0007669"/>
    <property type="project" value="InterPro"/>
</dbReference>
<feature type="domain" description="Peptidase S9 prolyl oligopeptidase catalytic" evidence="2">
    <location>
        <begin position="136"/>
        <end position="331"/>
    </location>
</feature>
<reference evidence="3 4" key="1">
    <citation type="submission" date="2018-08" db="EMBL/GenBank/DDBJ databases">
        <title>A genome reference for cultivated species of the human gut microbiota.</title>
        <authorList>
            <person name="Zou Y."/>
            <person name="Xue W."/>
            <person name="Luo G."/>
        </authorList>
    </citation>
    <scope>NUCLEOTIDE SEQUENCE [LARGE SCALE GENOMIC DNA]</scope>
    <source>
        <strain evidence="3 4">AM28-39</strain>
    </source>
</reference>
<keyword evidence="1" id="KW-0472">Membrane</keyword>
<dbReference type="InterPro" id="IPR052920">
    <property type="entry name" value="DNA-binding_regulatory"/>
</dbReference>
<dbReference type="PANTHER" id="PTHR43358">
    <property type="entry name" value="ALPHA/BETA-HYDROLASE"/>
    <property type="match status" value="1"/>
</dbReference>
<dbReference type="SUPFAM" id="SSF53474">
    <property type="entry name" value="alpha/beta-Hydrolases"/>
    <property type="match status" value="1"/>
</dbReference>
<proteinExistence type="predicted"/>
<dbReference type="OrthoDB" id="9776685at2"/>
<dbReference type="GO" id="GO:0006508">
    <property type="term" value="P:proteolysis"/>
    <property type="evidence" value="ECO:0007669"/>
    <property type="project" value="InterPro"/>
</dbReference>
<keyword evidence="3" id="KW-0378">Hydrolase</keyword>
<gene>
    <name evidence="3" type="ORF">DW747_15585</name>
</gene>
<feature type="transmembrane region" description="Helical" evidence="1">
    <location>
        <begin position="20"/>
        <end position="38"/>
    </location>
</feature>
<dbReference type="InterPro" id="IPR001375">
    <property type="entry name" value="Peptidase_S9_cat"/>
</dbReference>
<dbReference type="Proteomes" id="UP000261231">
    <property type="component" value="Unassembled WGS sequence"/>
</dbReference>
<dbReference type="EMBL" id="QVFD01000024">
    <property type="protein sequence ID" value="RGC43255.1"/>
    <property type="molecule type" value="Genomic_DNA"/>
</dbReference>
<dbReference type="Pfam" id="PF00326">
    <property type="entry name" value="Peptidase_S9"/>
    <property type="match status" value="1"/>
</dbReference>
<keyword evidence="1" id="KW-1133">Transmembrane helix</keyword>